<dbReference type="RefSeq" id="WP_099519373.1">
    <property type="nucleotide sequence ID" value="NZ_CP016808.1"/>
</dbReference>
<dbReference type="PANTHER" id="PTHR43584">
    <property type="entry name" value="NUCLEOTIDYL TRANSFERASE"/>
    <property type="match status" value="1"/>
</dbReference>
<evidence type="ECO:0000256" key="2">
    <source>
        <dbReference type="ARBA" id="ARBA00022695"/>
    </source>
</evidence>
<dbReference type="InterPro" id="IPR025877">
    <property type="entry name" value="MobA-like_NTP_Trfase"/>
</dbReference>
<gene>
    <name evidence="4" type="ORF">BBD42_18380</name>
</gene>
<dbReference type="SUPFAM" id="SSF53448">
    <property type="entry name" value="Nucleotide-diphospho-sugar transferases"/>
    <property type="match status" value="1"/>
</dbReference>
<evidence type="ECO:0000256" key="1">
    <source>
        <dbReference type="ARBA" id="ARBA00022679"/>
    </source>
</evidence>
<reference evidence="4" key="1">
    <citation type="submission" date="2016-08" db="EMBL/GenBank/DDBJ databases">
        <title>Complete Genome Seqeunce of Paenibacillus sp. BIHB 4019 from tea rhizoplane.</title>
        <authorList>
            <person name="Thakur R."/>
            <person name="Swarnkar M.K."/>
            <person name="Gulati A."/>
        </authorList>
    </citation>
    <scope>NUCLEOTIDE SEQUENCE [LARGE SCALE GENOMIC DNA]</scope>
    <source>
        <strain evidence="4">BIHB4019</strain>
    </source>
</reference>
<accession>A0A1B2DKH7</accession>
<dbReference type="CDD" id="cd02523">
    <property type="entry name" value="PC_cytidylyltransferase"/>
    <property type="match status" value="1"/>
</dbReference>
<evidence type="ECO:0000259" key="3">
    <source>
        <dbReference type="Pfam" id="PF12804"/>
    </source>
</evidence>
<evidence type="ECO:0000313" key="4">
    <source>
        <dbReference type="EMBL" id="ANY68224.1"/>
    </source>
</evidence>
<name>A0A1B2DKH7_9BACL</name>
<dbReference type="GO" id="GO:0016779">
    <property type="term" value="F:nucleotidyltransferase activity"/>
    <property type="evidence" value="ECO:0007669"/>
    <property type="project" value="UniProtKB-KW"/>
</dbReference>
<dbReference type="PANTHER" id="PTHR43584:SF8">
    <property type="entry name" value="N-ACETYLMURAMATE ALPHA-1-PHOSPHATE URIDYLYLTRANSFERASE"/>
    <property type="match status" value="1"/>
</dbReference>
<dbReference type="Gene3D" id="3.90.550.10">
    <property type="entry name" value="Spore Coat Polysaccharide Biosynthesis Protein SpsA, Chain A"/>
    <property type="match status" value="1"/>
</dbReference>
<dbReference type="AlphaFoldDB" id="A0A1B2DKH7"/>
<sequence>MKAILLAAGRGSRLGSHTLHEPKCRTMLLGKRLIDRQLEAFREASIRDIAIVRGYMAGRIQVAGATYFENRAWERTNMLASLCCASDWLEREPCIVSYTDIVYTSDVIELMLGADEDDDIVIPYNTNWLPLWEARFPNPLSDAETFRLGSDSRVFEIGGRPTTLQEVEGQFMGLLRISPKGWRMIQQFLSIQDQSLVERMDLTALLAGLIEQGVAIKAIPYNGLWLEVDHESDLLLYENEYGDRL</sequence>
<dbReference type="InterPro" id="IPR050065">
    <property type="entry name" value="GlmU-like"/>
</dbReference>
<dbReference type="Pfam" id="PF12804">
    <property type="entry name" value="NTP_transf_3"/>
    <property type="match status" value="1"/>
</dbReference>
<proteinExistence type="predicted"/>
<protein>
    <recommendedName>
        <fullName evidence="3">MobA-like NTP transferase domain-containing protein</fullName>
    </recommendedName>
</protein>
<dbReference type="InterPro" id="IPR029044">
    <property type="entry name" value="Nucleotide-diphossugar_trans"/>
</dbReference>
<dbReference type="EMBL" id="CP016808">
    <property type="protein sequence ID" value="ANY68224.1"/>
    <property type="molecule type" value="Genomic_DNA"/>
</dbReference>
<keyword evidence="2" id="KW-0548">Nucleotidyltransferase</keyword>
<organism evidence="4">
    <name type="scientific">Paenibacillus sp. BIHB 4019</name>
    <dbReference type="NCBI Taxonomy" id="1870819"/>
    <lineage>
        <taxon>Bacteria</taxon>
        <taxon>Bacillati</taxon>
        <taxon>Bacillota</taxon>
        <taxon>Bacilli</taxon>
        <taxon>Bacillales</taxon>
        <taxon>Paenibacillaceae</taxon>
        <taxon>Paenibacillus</taxon>
    </lineage>
</organism>
<keyword evidence="1" id="KW-0808">Transferase</keyword>
<feature type="domain" description="MobA-like NTP transferase" evidence="3">
    <location>
        <begin position="3"/>
        <end position="125"/>
    </location>
</feature>